<feature type="transmembrane region" description="Helical" evidence="1">
    <location>
        <begin position="64"/>
        <end position="85"/>
    </location>
</feature>
<gene>
    <name evidence="3" type="ORF">GJR96_11460</name>
</gene>
<dbReference type="GO" id="GO:0004175">
    <property type="term" value="F:endopeptidase activity"/>
    <property type="evidence" value="ECO:0007669"/>
    <property type="project" value="UniProtKB-ARBA"/>
</dbReference>
<name>A0A6A8GHA8_9EURY</name>
<sequence>MQSLKRWVRLLTNGSEETRVRATWRSLIPLGVGFGIQLLALAGLASTIRTLFEVAEFGPELRQMINLGLLGLVSAIGLLCAVVVARRLDERTLSGYGLGVSRIDRLDLLAGTVIGGLTYAVPTGVFLFTGDAELKRTLVSPVSAPRVVAVLAVAAIVTFGFQVTFEEFVFRSAMLTNFAEGLTARDVSDEAAVGAALLLSSLLFGVMHVVRQGGGGVEGRSVQIVLTSALLGLLWGGAYVLTGRLSVAVGLHFGHNVWAAVVLQPTGVTPTPPALGQVAYTASLYELTIGKVVVGAACLLTWVYLTRGELAIESDIAHWRAKSSGVAS</sequence>
<keyword evidence="3" id="KW-0378">Hydrolase</keyword>
<dbReference type="PANTHER" id="PTHR39430:SF1">
    <property type="entry name" value="PROTEASE"/>
    <property type="match status" value="1"/>
</dbReference>
<reference evidence="3 4" key="1">
    <citation type="submission" date="2019-11" db="EMBL/GenBank/DDBJ databases">
        <title>Whole genome sequence of Haloferax sp. MBLA0076.</title>
        <authorList>
            <person name="Seo M.-J."/>
            <person name="Cho E.-S."/>
        </authorList>
    </citation>
    <scope>NUCLEOTIDE SEQUENCE [LARGE SCALE GENOMIC DNA]</scope>
    <source>
        <strain evidence="3 4">MBLA0076</strain>
    </source>
</reference>
<keyword evidence="1" id="KW-1133">Transmembrane helix</keyword>
<dbReference type="PANTHER" id="PTHR39430">
    <property type="entry name" value="MEMBRANE-ASSOCIATED PROTEASE-RELATED"/>
    <property type="match status" value="1"/>
</dbReference>
<evidence type="ECO:0000313" key="4">
    <source>
        <dbReference type="Proteomes" id="UP000439022"/>
    </source>
</evidence>
<evidence type="ECO:0000259" key="2">
    <source>
        <dbReference type="Pfam" id="PF02517"/>
    </source>
</evidence>
<dbReference type="GO" id="GO:0008237">
    <property type="term" value="F:metallopeptidase activity"/>
    <property type="evidence" value="ECO:0007669"/>
    <property type="project" value="UniProtKB-KW"/>
</dbReference>
<feature type="transmembrane region" description="Helical" evidence="1">
    <location>
        <begin position="27"/>
        <end position="52"/>
    </location>
</feature>
<organism evidence="3 4">
    <name type="scientific">Haloferax litoreum</name>
    <dbReference type="NCBI Taxonomy" id="2666140"/>
    <lineage>
        <taxon>Archaea</taxon>
        <taxon>Methanobacteriati</taxon>
        <taxon>Methanobacteriota</taxon>
        <taxon>Stenosarchaea group</taxon>
        <taxon>Halobacteria</taxon>
        <taxon>Halobacteriales</taxon>
        <taxon>Haloferacaceae</taxon>
        <taxon>Haloferax</taxon>
    </lineage>
</organism>
<proteinExistence type="predicted"/>
<dbReference type="Pfam" id="PF02517">
    <property type="entry name" value="Rce1-like"/>
    <property type="match status" value="1"/>
</dbReference>
<keyword evidence="4" id="KW-1185">Reference proteome</keyword>
<protein>
    <submittedName>
        <fullName evidence="3">CPBP family intramembrane metalloprotease</fullName>
    </submittedName>
</protein>
<accession>A0A6A8GHA8</accession>
<feature type="transmembrane region" description="Helical" evidence="1">
    <location>
        <begin position="106"/>
        <end position="128"/>
    </location>
</feature>
<dbReference type="GO" id="GO:0006508">
    <property type="term" value="P:proteolysis"/>
    <property type="evidence" value="ECO:0007669"/>
    <property type="project" value="UniProtKB-KW"/>
</dbReference>
<keyword evidence="3" id="KW-0645">Protease</keyword>
<comment type="caution">
    <text evidence="3">The sequence shown here is derived from an EMBL/GenBank/DDBJ whole genome shotgun (WGS) entry which is preliminary data.</text>
</comment>
<evidence type="ECO:0000256" key="1">
    <source>
        <dbReference type="SAM" id="Phobius"/>
    </source>
</evidence>
<dbReference type="Proteomes" id="UP000439022">
    <property type="component" value="Unassembled WGS sequence"/>
</dbReference>
<feature type="transmembrane region" description="Helical" evidence="1">
    <location>
        <begin position="148"/>
        <end position="170"/>
    </location>
</feature>
<keyword evidence="1" id="KW-0812">Transmembrane</keyword>
<evidence type="ECO:0000313" key="3">
    <source>
        <dbReference type="EMBL" id="MRX22568.1"/>
    </source>
</evidence>
<feature type="domain" description="CAAX prenyl protease 2/Lysostaphin resistance protein A-like" evidence="2">
    <location>
        <begin position="152"/>
        <end position="257"/>
    </location>
</feature>
<keyword evidence="3" id="KW-0482">Metalloprotease</keyword>
<dbReference type="GO" id="GO:0080120">
    <property type="term" value="P:CAAX-box protein maturation"/>
    <property type="evidence" value="ECO:0007669"/>
    <property type="project" value="UniProtKB-ARBA"/>
</dbReference>
<feature type="transmembrane region" description="Helical" evidence="1">
    <location>
        <begin position="222"/>
        <end position="241"/>
    </location>
</feature>
<dbReference type="EMBL" id="WKJO01000001">
    <property type="protein sequence ID" value="MRX22568.1"/>
    <property type="molecule type" value="Genomic_DNA"/>
</dbReference>
<feature type="transmembrane region" description="Helical" evidence="1">
    <location>
        <begin position="191"/>
        <end position="210"/>
    </location>
</feature>
<keyword evidence="1" id="KW-0472">Membrane</keyword>
<dbReference type="InterPro" id="IPR003675">
    <property type="entry name" value="Rce1/LyrA-like_dom"/>
</dbReference>
<dbReference type="AlphaFoldDB" id="A0A6A8GHA8"/>